<comment type="catalytic activity">
    <reaction evidence="6">
        <text>(S)-malate + NAD(+) = oxaloacetate + NADH + H(+)</text>
        <dbReference type="Rhea" id="RHEA:21432"/>
        <dbReference type="ChEBI" id="CHEBI:15378"/>
        <dbReference type="ChEBI" id="CHEBI:15589"/>
        <dbReference type="ChEBI" id="CHEBI:16452"/>
        <dbReference type="ChEBI" id="CHEBI:57540"/>
        <dbReference type="ChEBI" id="CHEBI:57945"/>
        <dbReference type="EC" id="1.1.1.37"/>
    </reaction>
</comment>
<evidence type="ECO:0000256" key="1">
    <source>
        <dbReference type="ARBA" id="ARBA00006054"/>
    </source>
</evidence>
<dbReference type="Gene3D" id="3.90.110.10">
    <property type="entry name" value="Lactate dehydrogenase/glycoside hydrolase, family 4, C-terminal"/>
    <property type="match status" value="1"/>
</dbReference>
<feature type="active site" description="Proton acceptor" evidence="6 7">
    <location>
        <position position="193"/>
    </location>
</feature>
<evidence type="ECO:0000259" key="10">
    <source>
        <dbReference type="Pfam" id="PF00056"/>
    </source>
</evidence>
<dbReference type="NCBIfam" id="TIGR01763">
    <property type="entry name" value="MalateDH_bact"/>
    <property type="match status" value="1"/>
</dbReference>
<name>A0A6M0RUA3_9CYAN</name>
<feature type="domain" description="Lactate/malate dehydrogenase C-terminal" evidence="11">
    <location>
        <begin position="165"/>
        <end position="325"/>
    </location>
</feature>
<dbReference type="CDD" id="cd01339">
    <property type="entry name" value="LDH-like_MDH"/>
    <property type="match status" value="1"/>
</dbReference>
<dbReference type="Proteomes" id="UP000481033">
    <property type="component" value="Unassembled WGS sequence"/>
</dbReference>
<dbReference type="FunFam" id="3.90.110.10:FF:000004">
    <property type="entry name" value="Malate dehydrogenase"/>
    <property type="match status" value="1"/>
</dbReference>
<keyword evidence="13" id="KW-1185">Reference proteome</keyword>
<dbReference type="Pfam" id="PF00056">
    <property type="entry name" value="Ldh_1_N"/>
    <property type="match status" value="1"/>
</dbReference>
<dbReference type="Gene3D" id="3.40.50.720">
    <property type="entry name" value="NAD(P)-binding Rossmann-like Domain"/>
    <property type="match status" value="1"/>
</dbReference>
<accession>A0A6M0RUA3</accession>
<dbReference type="FunFam" id="3.40.50.720:FF:000018">
    <property type="entry name" value="Malate dehydrogenase"/>
    <property type="match status" value="1"/>
</dbReference>
<evidence type="ECO:0000256" key="5">
    <source>
        <dbReference type="ARBA" id="ARBA00049258"/>
    </source>
</evidence>
<keyword evidence="3 6" id="KW-0560">Oxidoreductase</keyword>
<dbReference type="InterPro" id="IPR011275">
    <property type="entry name" value="Malate_DH_type3"/>
</dbReference>
<proteinExistence type="inferred from homology"/>
<gene>
    <name evidence="6 12" type="primary">mdh</name>
    <name evidence="12" type="ORF">DXZ20_27435</name>
</gene>
<dbReference type="GO" id="GO:0004459">
    <property type="term" value="F:L-lactate dehydrogenase (NAD+) activity"/>
    <property type="evidence" value="ECO:0007669"/>
    <property type="project" value="UniProtKB-EC"/>
</dbReference>
<feature type="binding site" evidence="6 8">
    <location>
        <position position="100"/>
    </location>
    <ligand>
        <name>substrate</name>
    </ligand>
</feature>
<dbReference type="InterPro" id="IPR022383">
    <property type="entry name" value="Lactate/malate_DH_C"/>
</dbReference>
<feature type="binding site" evidence="6 9">
    <location>
        <begin position="27"/>
        <end position="32"/>
    </location>
    <ligand>
        <name>NAD(+)</name>
        <dbReference type="ChEBI" id="CHEBI:57540"/>
    </ligand>
</feature>
<dbReference type="InterPro" id="IPR036291">
    <property type="entry name" value="NAD(P)-bd_dom_sf"/>
</dbReference>
<dbReference type="AlphaFoldDB" id="A0A6M0RUA3"/>
<comment type="function">
    <text evidence="6">Catalyzes the reversible oxidation of malate to oxaloacetate.</text>
</comment>
<dbReference type="HAMAP" id="MF_00487">
    <property type="entry name" value="Malate_dehydrog_3"/>
    <property type="match status" value="1"/>
</dbReference>
<evidence type="ECO:0000256" key="8">
    <source>
        <dbReference type="PIRSR" id="PIRSR000102-2"/>
    </source>
</evidence>
<evidence type="ECO:0000256" key="7">
    <source>
        <dbReference type="PIRSR" id="PIRSR000102-1"/>
    </source>
</evidence>
<dbReference type="SUPFAM" id="SSF51735">
    <property type="entry name" value="NAD(P)-binding Rossmann-fold domains"/>
    <property type="match status" value="1"/>
</dbReference>
<evidence type="ECO:0000313" key="13">
    <source>
        <dbReference type="Proteomes" id="UP000481033"/>
    </source>
</evidence>
<dbReference type="PANTHER" id="PTHR43128">
    <property type="entry name" value="L-2-HYDROXYCARBOXYLATE DEHYDROGENASE (NAD(P)(+))"/>
    <property type="match status" value="1"/>
</dbReference>
<dbReference type="PIRSF" id="PIRSF000102">
    <property type="entry name" value="Lac_mal_DH"/>
    <property type="match status" value="1"/>
</dbReference>
<keyword evidence="2 6" id="KW-0816">Tricarboxylic acid cycle</keyword>
<organism evidence="12 13">
    <name type="scientific">Adonisia turfae CCMR0081</name>
    <dbReference type="NCBI Taxonomy" id="2292702"/>
    <lineage>
        <taxon>Bacteria</taxon>
        <taxon>Bacillati</taxon>
        <taxon>Cyanobacteriota</taxon>
        <taxon>Adonisia</taxon>
        <taxon>Adonisia turfae</taxon>
    </lineage>
</organism>
<dbReference type="Pfam" id="PF02866">
    <property type="entry name" value="Ldh_1_C"/>
    <property type="match status" value="1"/>
</dbReference>
<reference evidence="12 13" key="1">
    <citation type="journal article" date="2020" name="Microb. Ecol.">
        <title>Ecogenomics of the Marine Benthic Filamentous Cyanobacterium Adonisia.</title>
        <authorList>
            <person name="Walter J.M."/>
            <person name="Coutinho F.H."/>
            <person name="Leomil L."/>
            <person name="Hargreaves P.I."/>
            <person name="Campeao M.E."/>
            <person name="Vieira V.V."/>
            <person name="Silva B.S."/>
            <person name="Fistarol G.O."/>
            <person name="Salomon P.S."/>
            <person name="Sawabe T."/>
            <person name="Mino S."/>
            <person name="Hosokawa M."/>
            <person name="Miyashita H."/>
            <person name="Maruyama F."/>
            <person name="van Verk M.C."/>
            <person name="Dutilh B.E."/>
            <person name="Thompson C.C."/>
            <person name="Thompson F.L."/>
        </authorList>
    </citation>
    <scope>NUCLEOTIDE SEQUENCE [LARGE SCALE GENOMIC DNA]</scope>
    <source>
        <strain evidence="12 13">CCMR0081</strain>
    </source>
</reference>
<comment type="similarity">
    <text evidence="1">Belongs to the LDH/MDH superfamily. LDH family.</text>
</comment>
<dbReference type="EMBL" id="QXHD01000004">
    <property type="protein sequence ID" value="NEZ59311.1"/>
    <property type="molecule type" value="Genomic_DNA"/>
</dbReference>
<feature type="binding site" evidence="6 9">
    <location>
        <begin position="136"/>
        <end position="138"/>
    </location>
    <ligand>
        <name>NAD(+)</name>
        <dbReference type="ChEBI" id="CHEBI:57540"/>
    </ligand>
</feature>
<comment type="caution">
    <text evidence="12">The sequence shown here is derived from an EMBL/GenBank/DDBJ whole genome shotgun (WGS) entry which is preliminary data.</text>
</comment>
<feature type="binding site" evidence="6 8">
    <location>
        <position position="138"/>
    </location>
    <ligand>
        <name>substrate</name>
    </ligand>
</feature>
<sequence length="330" mass="34827">MVVAIPSPRKAVVNKAAIAIPKITVIGAGNVGASLARCLLAQNLGHVVLLDIVEGRPQGLALDMAEARPLEGYSYSITGTNDYPDTANSQVIVITAGLPRKPGMSRDDLLKVNGGIILDVMSQALPHSPDAHFILVTNPLDVMTYLAWQTSGLPPRQVIGQAGVLDSARFRTFIAQELEVPPQDVSTMVLGGHGDLMVPLISYTTVSGIPLTELMPLNKVQQLVDRTRHGGAEIVNHLKTGGAFYAPAAATATMVAAILQNQSAILPVSAYLEGQYGLKDIYLGVPCRLDHNGAASIMELSLTNDEQAALQTSAASVQQTLQKALSLLTS</sequence>
<dbReference type="InterPro" id="IPR001236">
    <property type="entry name" value="Lactate/malate_DH_N"/>
</dbReference>
<dbReference type="NCBIfam" id="NF004863">
    <property type="entry name" value="PRK06223.1"/>
    <property type="match status" value="1"/>
</dbReference>
<evidence type="ECO:0000313" key="12">
    <source>
        <dbReference type="EMBL" id="NEZ59311.1"/>
    </source>
</evidence>
<dbReference type="SUPFAM" id="SSF56327">
    <property type="entry name" value="LDH C-terminal domain-like"/>
    <property type="match status" value="1"/>
</dbReference>
<dbReference type="GO" id="GO:0006089">
    <property type="term" value="P:lactate metabolic process"/>
    <property type="evidence" value="ECO:0007669"/>
    <property type="project" value="TreeGrafter"/>
</dbReference>
<dbReference type="PANTHER" id="PTHR43128:SF16">
    <property type="entry name" value="L-LACTATE DEHYDROGENASE"/>
    <property type="match status" value="1"/>
</dbReference>
<comment type="similarity">
    <text evidence="6">Belongs to the LDH/MDH superfamily. MDH type 3 family.</text>
</comment>
<comment type="catalytic activity">
    <reaction evidence="5">
        <text>(S)-lactate + NAD(+) = pyruvate + NADH + H(+)</text>
        <dbReference type="Rhea" id="RHEA:23444"/>
        <dbReference type="ChEBI" id="CHEBI:15361"/>
        <dbReference type="ChEBI" id="CHEBI:15378"/>
        <dbReference type="ChEBI" id="CHEBI:16651"/>
        <dbReference type="ChEBI" id="CHEBI:57540"/>
        <dbReference type="ChEBI" id="CHEBI:57945"/>
        <dbReference type="EC" id="1.1.1.27"/>
    </reaction>
</comment>
<evidence type="ECO:0000256" key="2">
    <source>
        <dbReference type="ARBA" id="ARBA00022532"/>
    </source>
</evidence>
<dbReference type="InterPro" id="IPR001557">
    <property type="entry name" value="L-lactate/malate_DH"/>
</dbReference>
<feature type="domain" description="Lactate/malate dehydrogenase N-terminal" evidence="10">
    <location>
        <begin position="22"/>
        <end position="160"/>
    </location>
</feature>
<dbReference type="GO" id="GO:0006099">
    <property type="term" value="P:tricarboxylic acid cycle"/>
    <property type="evidence" value="ECO:0007669"/>
    <property type="project" value="UniProtKB-UniRule"/>
</dbReference>
<dbReference type="EC" id="1.1.1.37" evidence="6"/>
<evidence type="ECO:0000259" key="11">
    <source>
        <dbReference type="Pfam" id="PF02866"/>
    </source>
</evidence>
<keyword evidence="4 6" id="KW-0520">NAD</keyword>
<feature type="binding site" evidence="6 9">
    <location>
        <position position="51"/>
    </location>
    <ligand>
        <name>NAD(+)</name>
        <dbReference type="ChEBI" id="CHEBI:57540"/>
    </ligand>
</feature>
<feature type="binding site" evidence="6 8">
    <location>
        <position position="169"/>
    </location>
    <ligand>
        <name>substrate</name>
    </ligand>
</feature>
<evidence type="ECO:0000256" key="4">
    <source>
        <dbReference type="ARBA" id="ARBA00023027"/>
    </source>
</evidence>
<dbReference type="PRINTS" id="PR00086">
    <property type="entry name" value="LLDHDRGNASE"/>
</dbReference>
<evidence type="ECO:0000256" key="9">
    <source>
        <dbReference type="PIRSR" id="PIRSR000102-3"/>
    </source>
</evidence>
<evidence type="ECO:0000256" key="3">
    <source>
        <dbReference type="ARBA" id="ARBA00023002"/>
    </source>
</evidence>
<dbReference type="InterPro" id="IPR015955">
    <property type="entry name" value="Lactate_DH/Glyco_Ohase_4_C"/>
</dbReference>
<dbReference type="GO" id="GO:0030060">
    <property type="term" value="F:L-malate dehydrogenase (NAD+) activity"/>
    <property type="evidence" value="ECO:0007669"/>
    <property type="project" value="UniProtKB-UniRule"/>
</dbReference>
<feature type="binding site" evidence="6 8">
    <location>
        <position position="106"/>
    </location>
    <ligand>
        <name>substrate</name>
    </ligand>
</feature>
<protein>
    <recommendedName>
        <fullName evidence="6">Malate dehydrogenase</fullName>
        <ecNumber evidence="6">1.1.1.37</ecNumber>
    </recommendedName>
</protein>
<evidence type="ECO:0000256" key="6">
    <source>
        <dbReference type="HAMAP-Rule" id="MF_00487"/>
    </source>
</evidence>
<feature type="binding site" evidence="6 9">
    <location>
        <position position="113"/>
    </location>
    <ligand>
        <name>NAD(+)</name>
        <dbReference type="ChEBI" id="CHEBI:57540"/>
    </ligand>
</feature>
<dbReference type="RefSeq" id="WP_163660493.1">
    <property type="nucleotide sequence ID" value="NZ_QXHD01000004.1"/>
</dbReference>